<keyword evidence="3" id="KW-1185">Reference proteome</keyword>
<dbReference type="NCBIfam" id="TIGR03086">
    <property type="entry name" value="TIGR03086 family metal-binding protein"/>
    <property type="match status" value="1"/>
</dbReference>
<dbReference type="InterPro" id="IPR024344">
    <property type="entry name" value="MDMPI_metal-binding"/>
</dbReference>
<dbReference type="NCBIfam" id="TIGR03083">
    <property type="entry name" value="maleylpyruvate isomerase family mycothiol-dependent enzyme"/>
    <property type="match status" value="1"/>
</dbReference>
<dbReference type="Pfam" id="PF11716">
    <property type="entry name" value="MDMPI_N"/>
    <property type="match status" value="1"/>
</dbReference>
<dbReference type="SUPFAM" id="SSF109854">
    <property type="entry name" value="DinB/YfiT-like putative metalloenzymes"/>
    <property type="match status" value="1"/>
</dbReference>
<reference evidence="3" key="1">
    <citation type="journal article" date="2019" name="Int. J. Syst. Evol. Microbiol.">
        <title>The Global Catalogue of Microorganisms (GCM) 10K type strain sequencing project: providing services to taxonomists for standard genome sequencing and annotation.</title>
        <authorList>
            <consortium name="The Broad Institute Genomics Platform"/>
            <consortium name="The Broad Institute Genome Sequencing Center for Infectious Disease"/>
            <person name="Wu L."/>
            <person name="Ma J."/>
        </authorList>
    </citation>
    <scope>NUCLEOTIDE SEQUENCE [LARGE SCALE GENOMIC DNA]</scope>
    <source>
        <strain evidence="3">JCM 17983</strain>
    </source>
</reference>
<evidence type="ECO:0000259" key="1">
    <source>
        <dbReference type="Pfam" id="PF11716"/>
    </source>
</evidence>
<evidence type="ECO:0000313" key="2">
    <source>
        <dbReference type="EMBL" id="GAA4880078.1"/>
    </source>
</evidence>
<proteinExistence type="predicted"/>
<evidence type="ECO:0000313" key="3">
    <source>
        <dbReference type="Proteomes" id="UP001500457"/>
    </source>
</evidence>
<dbReference type="EMBL" id="BAABHQ010000009">
    <property type="protein sequence ID" value="GAA4880078.1"/>
    <property type="molecule type" value="Genomic_DNA"/>
</dbReference>
<dbReference type="Proteomes" id="UP001500457">
    <property type="component" value="Unassembled WGS sequence"/>
</dbReference>
<comment type="caution">
    <text evidence="2">The sequence shown here is derived from an EMBL/GenBank/DDBJ whole genome shotgun (WGS) entry which is preliminary data.</text>
</comment>
<dbReference type="InterPro" id="IPR017517">
    <property type="entry name" value="Maleyloyr_isom"/>
</dbReference>
<dbReference type="InterPro" id="IPR034660">
    <property type="entry name" value="DinB/YfiT-like"/>
</dbReference>
<protein>
    <submittedName>
        <fullName evidence="2">TIGR03086 family metal-binding protein</fullName>
    </submittedName>
</protein>
<sequence>MHDLGPTAQQMARVVARVGDDDLARPTPCGEWTVRDLLGHLLAFAGHFVRVARHEETQAGGAPEQLPDDWRTELDARLDDLVTAWREPSAWEGEGQAGGLSMPRADLGVVALEELVLHGWDLAQAIGTAYEVRDEDLAIVRGFVATFEHAPQEQRTGLYGPVVSTDSGSELERVLALAGRDPRRPLTTAG</sequence>
<dbReference type="InterPro" id="IPR017520">
    <property type="entry name" value="CHP03086"/>
</dbReference>
<dbReference type="RefSeq" id="WP_274231676.1">
    <property type="nucleotide sequence ID" value="NZ_BAABHQ010000009.1"/>
</dbReference>
<gene>
    <name evidence="2" type="ORF">GCM10023203_33620</name>
</gene>
<accession>A0ABP9ELC0</accession>
<name>A0ABP9ELC0_9PSEU</name>
<organism evidence="2 3">
    <name type="scientific">Actinomycetospora straminea</name>
    <dbReference type="NCBI Taxonomy" id="663607"/>
    <lineage>
        <taxon>Bacteria</taxon>
        <taxon>Bacillati</taxon>
        <taxon>Actinomycetota</taxon>
        <taxon>Actinomycetes</taxon>
        <taxon>Pseudonocardiales</taxon>
        <taxon>Pseudonocardiaceae</taxon>
        <taxon>Actinomycetospora</taxon>
    </lineage>
</organism>
<feature type="domain" description="Mycothiol-dependent maleylpyruvate isomerase metal-binding" evidence="1">
    <location>
        <begin position="8"/>
        <end position="123"/>
    </location>
</feature>
<dbReference type="Gene3D" id="1.20.120.450">
    <property type="entry name" value="dinb family like domain"/>
    <property type="match status" value="1"/>
</dbReference>